<evidence type="ECO:0000256" key="13">
    <source>
        <dbReference type="ARBA" id="ARBA00023136"/>
    </source>
</evidence>
<dbReference type="KEGG" id="apel:CA267_009955"/>
<feature type="transmembrane region" description="Helical" evidence="14">
    <location>
        <begin position="172"/>
        <end position="192"/>
    </location>
</feature>
<dbReference type="RefSeq" id="WP_170669048.1">
    <property type="nucleotide sequence ID" value="NZ_CP052766.1"/>
</dbReference>
<dbReference type="GO" id="GO:0005886">
    <property type="term" value="C:plasma membrane"/>
    <property type="evidence" value="ECO:0007669"/>
    <property type="project" value="UniProtKB-SubCell"/>
</dbReference>
<evidence type="ECO:0000313" key="17">
    <source>
        <dbReference type="Proteomes" id="UP000219285"/>
    </source>
</evidence>
<evidence type="ECO:0000256" key="14">
    <source>
        <dbReference type="SAM" id="Phobius"/>
    </source>
</evidence>
<evidence type="ECO:0000256" key="9">
    <source>
        <dbReference type="ARBA" id="ARBA00022777"/>
    </source>
</evidence>
<evidence type="ECO:0000256" key="11">
    <source>
        <dbReference type="ARBA" id="ARBA00022989"/>
    </source>
</evidence>
<reference evidence="17" key="1">
    <citation type="submission" date="2014-12" db="EMBL/GenBank/DDBJ databases">
        <title>Complete genome sequence of a multi-drug resistant Klebsiella pneumoniae.</title>
        <authorList>
            <person name="Hua X."/>
            <person name="Chen Q."/>
            <person name="Li X."/>
            <person name="Feng Y."/>
            <person name="Ruan Z."/>
            <person name="Yu Y."/>
        </authorList>
    </citation>
    <scope>NUCLEOTIDE SEQUENCE [LARGE SCALE GENOMIC DNA]</scope>
    <source>
        <strain evidence="17">5.12</strain>
    </source>
</reference>
<proteinExistence type="predicted"/>
<sequence>MAYDGRVQTIAINLLKHLFLLVISGLGYAALFTFSMHWYLYDEISTWYMPSGWVLALLLLVRYRYWITVMLGVPLAYFLIKILVYQQTVPLALSGVMNDLRIYGLYYLLPLFIVHYFTKPWHKRGFIDNPKGILAFFALILVNQTANVLQVGEWLLGITERVDEFEVRMTHFLGGATGILLITPLMLTLAHGWNSRRQLDWETLSEGTSVWIMASACTMVIYYFYPETLYMLRALAFLAIICMAYRYGWAGSLIMTCTINYFLAFTVYGESATEHLKDTQFYVFVYGMGGLLLGAVVSQQQRLNVQLKQKNSELNQIVDRNRLLANKVVNVQEQERKTLSQELHDEVGQNLTALQSELKVLEYQFPQIRESSTLKLVRDATAQIYQSVYHLLHWLRPRVLDEFGLQKTLSGKYFSQRLQTHGISYHSTLSGELDSLPENISIAIFRIVQEGVSNCIKHSKADRFSLEVKVKDEHVHLTLQDNGHGFIPQSKNTHHEIGGFGLEGIKDRVAALNGEIKIKGRQSFILTLRIPLAQQELTAHDKYCTY</sequence>
<evidence type="ECO:0000256" key="2">
    <source>
        <dbReference type="ARBA" id="ARBA00004651"/>
    </source>
</evidence>
<dbReference type="PANTHER" id="PTHR24421">
    <property type="entry name" value="NITRATE/NITRITE SENSOR PROTEIN NARX-RELATED"/>
    <property type="match status" value="1"/>
</dbReference>
<keyword evidence="12" id="KW-0902">Two-component regulatory system</keyword>
<dbReference type="EMBL" id="CP052766">
    <property type="protein sequence ID" value="QJR81080.1"/>
    <property type="molecule type" value="Genomic_DNA"/>
</dbReference>
<dbReference type="Pfam" id="PF07730">
    <property type="entry name" value="HisKA_3"/>
    <property type="match status" value="1"/>
</dbReference>
<comment type="catalytic activity">
    <reaction evidence="1">
        <text>ATP + protein L-histidine = ADP + protein N-phospho-L-histidine.</text>
        <dbReference type="EC" id="2.7.13.3"/>
    </reaction>
</comment>
<dbReference type="SMART" id="SM00387">
    <property type="entry name" value="HATPase_c"/>
    <property type="match status" value="1"/>
</dbReference>
<evidence type="ECO:0000256" key="8">
    <source>
        <dbReference type="ARBA" id="ARBA00022741"/>
    </source>
</evidence>
<dbReference type="EC" id="2.7.13.3" evidence="3"/>
<protein>
    <recommendedName>
        <fullName evidence="3">histidine kinase</fullName>
        <ecNumber evidence="3">2.7.13.3</ecNumber>
    </recommendedName>
</protein>
<dbReference type="CDD" id="cd16917">
    <property type="entry name" value="HATPase_UhpB-NarQ-NarX-like"/>
    <property type="match status" value="1"/>
</dbReference>
<keyword evidence="11 14" id="KW-1133">Transmembrane helix</keyword>
<feature type="domain" description="Histidine kinase/HSP90-like ATPase" evidence="15">
    <location>
        <begin position="439"/>
        <end position="534"/>
    </location>
</feature>
<keyword evidence="8" id="KW-0547">Nucleotide-binding</keyword>
<gene>
    <name evidence="16" type="ORF">CA267_009955</name>
</gene>
<dbReference type="Gene3D" id="3.30.565.10">
    <property type="entry name" value="Histidine kinase-like ATPase, C-terminal domain"/>
    <property type="match status" value="1"/>
</dbReference>
<evidence type="ECO:0000313" key="16">
    <source>
        <dbReference type="EMBL" id="QJR81080.1"/>
    </source>
</evidence>
<organism evidence="16 17">
    <name type="scientific">Alteromonas pelagimontana</name>
    <dbReference type="NCBI Taxonomy" id="1858656"/>
    <lineage>
        <taxon>Bacteria</taxon>
        <taxon>Pseudomonadati</taxon>
        <taxon>Pseudomonadota</taxon>
        <taxon>Gammaproteobacteria</taxon>
        <taxon>Alteromonadales</taxon>
        <taxon>Alteromonadaceae</taxon>
        <taxon>Alteromonas/Salinimonas group</taxon>
        <taxon>Alteromonas</taxon>
    </lineage>
</organism>
<feature type="transmembrane region" description="Helical" evidence="14">
    <location>
        <begin position="66"/>
        <end position="84"/>
    </location>
</feature>
<keyword evidence="10" id="KW-0067">ATP-binding</keyword>
<evidence type="ECO:0000256" key="10">
    <source>
        <dbReference type="ARBA" id="ARBA00022840"/>
    </source>
</evidence>
<dbReference type="GO" id="GO:0046983">
    <property type="term" value="F:protein dimerization activity"/>
    <property type="evidence" value="ECO:0007669"/>
    <property type="project" value="InterPro"/>
</dbReference>
<feature type="transmembrane region" description="Helical" evidence="14">
    <location>
        <begin position="252"/>
        <end position="269"/>
    </location>
</feature>
<keyword evidence="6" id="KW-0808">Transferase</keyword>
<evidence type="ECO:0000259" key="15">
    <source>
        <dbReference type="SMART" id="SM00387"/>
    </source>
</evidence>
<reference evidence="16 17" key="2">
    <citation type="submission" date="2020-04" db="EMBL/GenBank/DDBJ databases">
        <title>Complete genome sequence of Alteromonas pelagimontana 5.12T.</title>
        <authorList>
            <person name="Sinha R.K."/>
            <person name="Krishnan K.P."/>
            <person name="Kurian J.P."/>
        </authorList>
    </citation>
    <scope>NUCLEOTIDE SEQUENCE [LARGE SCALE GENOMIC DNA]</scope>
    <source>
        <strain evidence="16 17">5.12</strain>
    </source>
</reference>
<dbReference type="GO" id="GO:0005524">
    <property type="term" value="F:ATP binding"/>
    <property type="evidence" value="ECO:0007669"/>
    <property type="project" value="UniProtKB-KW"/>
</dbReference>
<dbReference type="InterPro" id="IPR011712">
    <property type="entry name" value="Sig_transdc_His_kin_sub3_dim/P"/>
</dbReference>
<comment type="subcellular location">
    <subcellularLocation>
        <location evidence="2">Cell membrane</location>
        <topology evidence="2">Multi-pass membrane protein</topology>
    </subcellularLocation>
</comment>
<evidence type="ECO:0000256" key="1">
    <source>
        <dbReference type="ARBA" id="ARBA00000085"/>
    </source>
</evidence>
<evidence type="ECO:0000256" key="6">
    <source>
        <dbReference type="ARBA" id="ARBA00022679"/>
    </source>
</evidence>
<evidence type="ECO:0000256" key="5">
    <source>
        <dbReference type="ARBA" id="ARBA00022553"/>
    </source>
</evidence>
<dbReference type="PANTHER" id="PTHR24421:SF10">
    <property type="entry name" value="NITRATE_NITRITE SENSOR PROTEIN NARQ"/>
    <property type="match status" value="1"/>
</dbReference>
<keyword evidence="9" id="KW-0418">Kinase</keyword>
<evidence type="ECO:0000256" key="7">
    <source>
        <dbReference type="ARBA" id="ARBA00022692"/>
    </source>
</evidence>
<dbReference type="SUPFAM" id="SSF55874">
    <property type="entry name" value="ATPase domain of HSP90 chaperone/DNA topoisomerase II/histidine kinase"/>
    <property type="match status" value="1"/>
</dbReference>
<keyword evidence="17" id="KW-1185">Reference proteome</keyword>
<feature type="transmembrane region" description="Helical" evidence="14">
    <location>
        <begin position="44"/>
        <end position="61"/>
    </location>
</feature>
<evidence type="ECO:0000256" key="12">
    <source>
        <dbReference type="ARBA" id="ARBA00023012"/>
    </source>
</evidence>
<dbReference type="Pfam" id="PF02518">
    <property type="entry name" value="HATPase_c"/>
    <property type="match status" value="1"/>
</dbReference>
<evidence type="ECO:0000256" key="4">
    <source>
        <dbReference type="ARBA" id="ARBA00022475"/>
    </source>
</evidence>
<name>A0A6M4MEN0_9ALTE</name>
<dbReference type="GO" id="GO:0000155">
    <property type="term" value="F:phosphorelay sensor kinase activity"/>
    <property type="evidence" value="ECO:0007669"/>
    <property type="project" value="InterPro"/>
</dbReference>
<accession>A0A6M4MEN0</accession>
<dbReference type="InterPro" id="IPR050482">
    <property type="entry name" value="Sensor_HK_TwoCompSys"/>
</dbReference>
<evidence type="ECO:0000256" key="3">
    <source>
        <dbReference type="ARBA" id="ARBA00012438"/>
    </source>
</evidence>
<dbReference type="Pfam" id="PF05231">
    <property type="entry name" value="MASE1"/>
    <property type="match status" value="1"/>
</dbReference>
<dbReference type="InterPro" id="IPR036890">
    <property type="entry name" value="HATPase_C_sf"/>
</dbReference>
<keyword evidence="4" id="KW-1003">Cell membrane</keyword>
<dbReference type="InterPro" id="IPR007895">
    <property type="entry name" value="MASE1"/>
</dbReference>
<keyword evidence="13 14" id="KW-0472">Membrane</keyword>
<feature type="transmembrane region" description="Helical" evidence="14">
    <location>
        <begin position="204"/>
        <end position="224"/>
    </location>
</feature>
<dbReference type="AlphaFoldDB" id="A0A6M4MEN0"/>
<keyword evidence="7 14" id="KW-0812">Transmembrane</keyword>
<dbReference type="Proteomes" id="UP000219285">
    <property type="component" value="Chromosome"/>
</dbReference>
<feature type="transmembrane region" description="Helical" evidence="14">
    <location>
        <begin position="104"/>
        <end position="121"/>
    </location>
</feature>
<dbReference type="InterPro" id="IPR003594">
    <property type="entry name" value="HATPase_dom"/>
</dbReference>
<feature type="transmembrane region" description="Helical" evidence="14">
    <location>
        <begin position="18"/>
        <end position="38"/>
    </location>
</feature>
<keyword evidence="5" id="KW-0597">Phosphoprotein</keyword>
<feature type="transmembrane region" description="Helical" evidence="14">
    <location>
        <begin position="281"/>
        <end position="298"/>
    </location>
</feature>
<dbReference type="Gene3D" id="1.20.5.1930">
    <property type="match status" value="1"/>
</dbReference>